<dbReference type="Gene3D" id="1.10.1240.100">
    <property type="match status" value="1"/>
</dbReference>
<dbReference type="GO" id="GO:0004312">
    <property type="term" value="F:fatty acid synthase activity"/>
    <property type="evidence" value="ECO:0007669"/>
    <property type="project" value="TreeGrafter"/>
</dbReference>
<dbReference type="InterPro" id="IPR050091">
    <property type="entry name" value="PKS_NRPS_Biosynth_Enz"/>
</dbReference>
<dbReference type="Pfam" id="PF00668">
    <property type="entry name" value="Condensation"/>
    <property type="match status" value="1"/>
</dbReference>
<gene>
    <name evidence="6" type="ORF">PGLA_04900</name>
</gene>
<dbReference type="GO" id="GO:0006633">
    <property type="term" value="P:fatty acid biosynthetic process"/>
    <property type="evidence" value="ECO:0007669"/>
    <property type="project" value="InterPro"/>
</dbReference>
<dbReference type="InterPro" id="IPR014031">
    <property type="entry name" value="Ketoacyl_synth_C"/>
</dbReference>
<keyword evidence="3 4" id="KW-0808">Transferase</keyword>
<dbReference type="InterPro" id="IPR023213">
    <property type="entry name" value="CAT-like_dom_sf"/>
</dbReference>
<dbReference type="OrthoDB" id="9765680at2"/>
<dbReference type="Pfam" id="PF02801">
    <property type="entry name" value="Ketoacyl-synt_C"/>
    <property type="match status" value="1"/>
</dbReference>
<dbReference type="Gene3D" id="3.30.559.30">
    <property type="entry name" value="Nonribosomal peptide synthetase, condensation domain"/>
    <property type="match status" value="1"/>
</dbReference>
<evidence type="ECO:0000256" key="1">
    <source>
        <dbReference type="ARBA" id="ARBA00022450"/>
    </source>
</evidence>
<dbReference type="InterPro" id="IPR018201">
    <property type="entry name" value="Ketoacyl_synth_AS"/>
</dbReference>
<evidence type="ECO:0000256" key="3">
    <source>
        <dbReference type="ARBA" id="ARBA00022679"/>
    </source>
</evidence>
<sequence>MNKIAQSIFENILSGNINKAAGAELLKLLKTEQISSPADIDVDEFAIVGMSARLPEANDLEQFWTNLRNGTDSIGAFPEARRQDVEWLKQFTYMKDMDVSFTPAGYLDRIDHFDYKFFGISPKEASLMDPNQRIFLEVAWNALEDAGYGGKQIIGSRTGLYIGYSGWPMYGNFVSHVESDDFEMSVAGNITAIIASRIPHLLDLKGPSLIVDTACSSSLVALHLACQALRNNECEQALVGGIRLNLLPLDGFIKYGIESGDSRAKTFDDHADGTALSEGVTAIFIKPLSKAIRDGDDIYAVIKGSATNQDGNSINITAPNALAQEDVIVRAWNNAKVDPTSISYIEAHGTGTILGDPIEIDGIQKAFRRFTDKKQFCAIGSVKSNIGHIDAAAGLAGVIKSALSLHNRELPPSLHFNFPNRKINFERSPVFVNDRWTPWATEDLPRRCGVSSFGFSGTNCHVVLEEAPAPVAQTESQSDQSSLFTLSAKSRVTLEALVDQYIEYFHKHDSIQLNQLCYTSSIGRGHYSYRLAIVISSTDELYKELLKIKGQRHEYDNGPNRYYGYHRVIANKKTQREETDYLDSEIRAFSAKTSEMILQNISQDNDQLLLDLAQYYVRGAEIDWDLLYTNRPTNKLHLPVYPFEKTRCWLTIPEVTLSQINELDRESLHKESQQSHQYIEKADHYVKQVYATPWPRLGLSGNKIKKLYTIDDVSSLIFAINGELNRNLRRLASECDTTLSAVLLAAYQLVLAKYAGQEDIVVGVYAPTSKPMIGDHREDTLTESVAIRNYPNGYKTFEYFLKEVTELIALIEATVRVPLSFLLATPAQGIVQNETPMYEAMFDMQQSTDESISANSVTGNQQTGLELVLLAVDKVDGIEMKLSCITELYPASMISRFEKDYEYILELITDSKHILLQDVSLFAKEIAIEHIELDALDLAFD</sequence>
<name>A0A168MJG7_9BACL</name>
<dbReference type="CDD" id="cd00833">
    <property type="entry name" value="PKS"/>
    <property type="match status" value="1"/>
</dbReference>
<dbReference type="Pfam" id="PF22621">
    <property type="entry name" value="CurL-like_PKS_C"/>
    <property type="match status" value="1"/>
</dbReference>
<dbReference type="EMBL" id="LVJH01000006">
    <property type="protein sequence ID" value="OAB44755.1"/>
    <property type="molecule type" value="Genomic_DNA"/>
</dbReference>
<comment type="caution">
    <text evidence="6">The sequence shown here is derived from an EMBL/GenBank/DDBJ whole genome shotgun (WGS) entry which is preliminary data.</text>
</comment>
<dbReference type="PANTHER" id="PTHR43775:SF37">
    <property type="entry name" value="SI:DKEY-61P9.11"/>
    <property type="match status" value="1"/>
</dbReference>
<dbReference type="InterPro" id="IPR016039">
    <property type="entry name" value="Thiolase-like"/>
</dbReference>
<evidence type="ECO:0000313" key="7">
    <source>
        <dbReference type="Proteomes" id="UP000076967"/>
    </source>
</evidence>
<keyword evidence="7" id="KW-1185">Reference proteome</keyword>
<dbReference type="Proteomes" id="UP000076967">
    <property type="component" value="Unassembled WGS sequence"/>
</dbReference>
<evidence type="ECO:0000256" key="4">
    <source>
        <dbReference type="RuleBase" id="RU003694"/>
    </source>
</evidence>
<proteinExistence type="inferred from homology"/>
<dbReference type="InterPro" id="IPR020841">
    <property type="entry name" value="PKS_Beta-ketoAc_synthase_dom"/>
</dbReference>
<dbReference type="RefSeq" id="WP_068529591.1">
    <property type="nucleotide sequence ID" value="NZ_LVJH01000006.1"/>
</dbReference>
<dbReference type="STRING" id="494026.PGLA_04900"/>
<dbReference type="SUPFAM" id="SSF52777">
    <property type="entry name" value="CoA-dependent acyltransferases"/>
    <property type="match status" value="1"/>
</dbReference>
<organism evidence="6 7">
    <name type="scientific">Paenibacillus glacialis</name>
    <dbReference type="NCBI Taxonomy" id="494026"/>
    <lineage>
        <taxon>Bacteria</taxon>
        <taxon>Bacillati</taxon>
        <taxon>Bacillota</taxon>
        <taxon>Bacilli</taxon>
        <taxon>Bacillales</taxon>
        <taxon>Paenibacillaceae</taxon>
        <taxon>Paenibacillus</taxon>
    </lineage>
</organism>
<dbReference type="SMART" id="SM00825">
    <property type="entry name" value="PKS_KS"/>
    <property type="match status" value="1"/>
</dbReference>
<protein>
    <recommendedName>
        <fullName evidence="5">Ketosynthase family 3 (KS3) domain-containing protein</fullName>
    </recommendedName>
</protein>
<dbReference type="InterPro" id="IPR014030">
    <property type="entry name" value="Ketoacyl_synth_N"/>
</dbReference>
<dbReference type="PROSITE" id="PS00606">
    <property type="entry name" value="KS3_1"/>
    <property type="match status" value="1"/>
</dbReference>
<evidence type="ECO:0000259" key="5">
    <source>
        <dbReference type="PROSITE" id="PS52004"/>
    </source>
</evidence>
<comment type="similarity">
    <text evidence="4">Belongs to the thiolase-like superfamily. Beta-ketoacyl-ACP synthases family.</text>
</comment>
<dbReference type="AlphaFoldDB" id="A0A168MJG7"/>
<feature type="domain" description="Ketosynthase family 3 (KS3)" evidence="5">
    <location>
        <begin position="42"/>
        <end position="466"/>
    </location>
</feature>
<keyword evidence="2" id="KW-0597">Phosphoprotein</keyword>
<dbReference type="PANTHER" id="PTHR43775">
    <property type="entry name" value="FATTY ACID SYNTHASE"/>
    <property type="match status" value="1"/>
</dbReference>
<evidence type="ECO:0000256" key="2">
    <source>
        <dbReference type="ARBA" id="ARBA00022553"/>
    </source>
</evidence>
<dbReference type="SUPFAM" id="SSF53901">
    <property type="entry name" value="Thiolase-like"/>
    <property type="match status" value="1"/>
</dbReference>
<dbReference type="Gene3D" id="3.40.47.10">
    <property type="match status" value="1"/>
</dbReference>
<dbReference type="Pfam" id="PF00109">
    <property type="entry name" value="ketoacyl-synt"/>
    <property type="match status" value="1"/>
</dbReference>
<dbReference type="InterPro" id="IPR001242">
    <property type="entry name" value="Condensation_dom"/>
</dbReference>
<dbReference type="GO" id="GO:0004315">
    <property type="term" value="F:3-oxoacyl-[acyl-carrier-protein] synthase activity"/>
    <property type="evidence" value="ECO:0007669"/>
    <property type="project" value="InterPro"/>
</dbReference>
<accession>A0A168MJG7</accession>
<dbReference type="PROSITE" id="PS52004">
    <property type="entry name" value="KS3_2"/>
    <property type="match status" value="1"/>
</dbReference>
<reference evidence="6 7" key="1">
    <citation type="submission" date="2016-03" db="EMBL/GenBank/DDBJ databases">
        <title>Draft genome sequence of Paenibacillus glacialis DSM 22343.</title>
        <authorList>
            <person name="Shin S.-K."/>
            <person name="Yi H."/>
        </authorList>
    </citation>
    <scope>NUCLEOTIDE SEQUENCE [LARGE SCALE GENOMIC DNA]</scope>
    <source>
        <strain evidence="6 7">DSM 22343</strain>
    </source>
</reference>
<dbReference type="Gene3D" id="3.30.559.10">
    <property type="entry name" value="Chloramphenicol acetyltransferase-like domain"/>
    <property type="match status" value="1"/>
</dbReference>
<keyword evidence="1" id="KW-0596">Phosphopantetheine</keyword>
<evidence type="ECO:0000313" key="6">
    <source>
        <dbReference type="EMBL" id="OAB44755.1"/>
    </source>
</evidence>